<evidence type="ECO:0000313" key="3">
    <source>
        <dbReference type="EMBL" id="KAG5568069.1"/>
    </source>
</evidence>
<evidence type="ECO:0000256" key="1">
    <source>
        <dbReference type="SAM" id="MobiDB-lite"/>
    </source>
</evidence>
<gene>
    <name evidence="3" type="ORF">H5410_064913</name>
</gene>
<feature type="chain" id="PRO_5039903180" evidence="2">
    <location>
        <begin position="17"/>
        <end position="115"/>
    </location>
</feature>
<dbReference type="Proteomes" id="UP000824120">
    <property type="component" value="Unassembled WGS sequence"/>
</dbReference>
<feature type="signal peptide" evidence="2">
    <location>
        <begin position="1"/>
        <end position="16"/>
    </location>
</feature>
<organism evidence="3 4">
    <name type="scientific">Solanum commersonii</name>
    <name type="common">Commerson's wild potato</name>
    <name type="synonym">Commerson's nightshade</name>
    <dbReference type="NCBI Taxonomy" id="4109"/>
    <lineage>
        <taxon>Eukaryota</taxon>
        <taxon>Viridiplantae</taxon>
        <taxon>Streptophyta</taxon>
        <taxon>Embryophyta</taxon>
        <taxon>Tracheophyta</taxon>
        <taxon>Spermatophyta</taxon>
        <taxon>Magnoliopsida</taxon>
        <taxon>eudicotyledons</taxon>
        <taxon>Gunneridae</taxon>
        <taxon>Pentapetalae</taxon>
        <taxon>asterids</taxon>
        <taxon>lamiids</taxon>
        <taxon>Solanales</taxon>
        <taxon>Solanaceae</taxon>
        <taxon>Solanoideae</taxon>
        <taxon>Solaneae</taxon>
        <taxon>Solanum</taxon>
    </lineage>
</organism>
<sequence length="115" mass="12964">MGMLLIFLLCILQSIPHQLKDMQKKNKHLKNEDVEVDAKLKMYLEKFKELESTVSTQQKEAVKNRAVDASLIQKMVQLNTKAFAADGDLQEKQLSPPRPPLVDSTANRNGNGSDK</sequence>
<evidence type="ECO:0000313" key="4">
    <source>
        <dbReference type="Proteomes" id="UP000824120"/>
    </source>
</evidence>
<accession>A0A9J5VY32</accession>
<comment type="caution">
    <text evidence="3">The sequence shown here is derived from an EMBL/GenBank/DDBJ whole genome shotgun (WGS) entry which is preliminary data.</text>
</comment>
<feature type="compositionally biased region" description="Polar residues" evidence="1">
    <location>
        <begin position="104"/>
        <end position="115"/>
    </location>
</feature>
<feature type="region of interest" description="Disordered" evidence="1">
    <location>
        <begin position="86"/>
        <end position="115"/>
    </location>
</feature>
<name>A0A9J5VY32_SOLCO</name>
<dbReference type="AlphaFoldDB" id="A0A9J5VY32"/>
<keyword evidence="2" id="KW-0732">Signal</keyword>
<evidence type="ECO:0000256" key="2">
    <source>
        <dbReference type="SAM" id="SignalP"/>
    </source>
</evidence>
<protein>
    <submittedName>
        <fullName evidence="3">Uncharacterized protein</fullName>
    </submittedName>
</protein>
<dbReference type="EMBL" id="JACXVP010000260">
    <property type="protein sequence ID" value="KAG5568069.1"/>
    <property type="molecule type" value="Genomic_DNA"/>
</dbReference>
<reference evidence="3" key="1">
    <citation type="submission" date="2020-09" db="EMBL/GenBank/DDBJ databases">
        <title>De no assembly of potato wild relative species, Solanum commersonii.</title>
        <authorList>
            <person name="Cho K."/>
        </authorList>
    </citation>
    <scope>NUCLEOTIDE SEQUENCE</scope>
    <source>
        <strain evidence="3">LZ3.2</strain>
        <tissue evidence="3">Leaf</tissue>
    </source>
</reference>
<dbReference type="OrthoDB" id="1321819at2759"/>
<keyword evidence="4" id="KW-1185">Reference proteome</keyword>
<proteinExistence type="predicted"/>